<feature type="signal peptide" evidence="8">
    <location>
        <begin position="1"/>
        <end position="24"/>
    </location>
</feature>
<comment type="catalytic activity">
    <reaction evidence="1 5 6">
        <text>[protein]-peptidylproline (omega=180) = [protein]-peptidylproline (omega=0)</text>
        <dbReference type="Rhea" id="RHEA:16237"/>
        <dbReference type="Rhea" id="RHEA-COMP:10747"/>
        <dbReference type="Rhea" id="RHEA-COMP:10748"/>
        <dbReference type="ChEBI" id="CHEBI:83833"/>
        <dbReference type="ChEBI" id="CHEBI:83834"/>
        <dbReference type="EC" id="5.2.1.8"/>
    </reaction>
</comment>
<reference evidence="10" key="2">
    <citation type="journal article" date="2019" name="Genome Biol. Evol.">
        <title>Day and night: Metabolic profiles and evolutionary relationships of six axenic non-marine cyanobacteria.</title>
        <authorList>
            <person name="Will S.E."/>
            <person name="Henke P."/>
            <person name="Boedeker C."/>
            <person name="Huang S."/>
            <person name="Brinkmann H."/>
            <person name="Rohde M."/>
            <person name="Jarek M."/>
            <person name="Friedl T."/>
            <person name="Seufert S."/>
            <person name="Schumacher M."/>
            <person name="Overmann J."/>
            <person name="Neumann-Schaal M."/>
            <person name="Petersen J."/>
        </authorList>
    </citation>
    <scope>NUCLEOTIDE SEQUENCE [LARGE SCALE GENOMIC DNA]</scope>
    <source>
        <strain evidence="10">PCC 7102</strain>
    </source>
</reference>
<dbReference type="RefSeq" id="WP_127087693.1">
    <property type="nucleotide sequence ID" value="NZ_RSCL01000067.1"/>
</dbReference>
<keyword evidence="3 5" id="KW-0697">Rotamase</keyword>
<dbReference type="PANTHER" id="PTHR43811">
    <property type="entry name" value="FKBP-TYPE PEPTIDYL-PROLYL CIS-TRANS ISOMERASE FKPA"/>
    <property type="match status" value="1"/>
</dbReference>
<feature type="domain" description="PPIase FKBP-type" evidence="9">
    <location>
        <begin position="95"/>
        <end position="183"/>
    </location>
</feature>
<dbReference type="FunFam" id="3.10.50.40:FF:000006">
    <property type="entry name" value="Peptidyl-prolyl cis-trans isomerase"/>
    <property type="match status" value="1"/>
</dbReference>
<accession>A0A3S1BWH5</accession>
<evidence type="ECO:0000256" key="7">
    <source>
        <dbReference type="SAM" id="MobiDB-lite"/>
    </source>
</evidence>
<evidence type="ECO:0000256" key="1">
    <source>
        <dbReference type="ARBA" id="ARBA00000971"/>
    </source>
</evidence>
<dbReference type="Proteomes" id="UP000271624">
    <property type="component" value="Unassembled WGS sequence"/>
</dbReference>
<feature type="compositionally biased region" description="Polar residues" evidence="7">
    <location>
        <begin position="27"/>
        <end position="37"/>
    </location>
</feature>
<dbReference type="AlphaFoldDB" id="A0A3S1BWH5"/>
<keyword evidence="11" id="KW-1185">Reference proteome</keyword>
<evidence type="ECO:0000256" key="5">
    <source>
        <dbReference type="PROSITE-ProRule" id="PRU00277"/>
    </source>
</evidence>
<dbReference type="SUPFAM" id="SSF54534">
    <property type="entry name" value="FKBP-like"/>
    <property type="match status" value="1"/>
</dbReference>
<comment type="caution">
    <text evidence="10">The sequence shown here is derived from an EMBL/GenBank/DDBJ whole genome shotgun (WGS) entry which is preliminary data.</text>
</comment>
<proteinExistence type="inferred from homology"/>
<dbReference type="EMBL" id="RSCL01000067">
    <property type="protein sequence ID" value="RUS92878.1"/>
    <property type="molecule type" value="Genomic_DNA"/>
</dbReference>
<evidence type="ECO:0000256" key="3">
    <source>
        <dbReference type="ARBA" id="ARBA00023110"/>
    </source>
</evidence>
<dbReference type="PROSITE" id="PS51257">
    <property type="entry name" value="PROKAR_LIPOPROTEIN"/>
    <property type="match status" value="1"/>
</dbReference>
<sequence>MLKLILSRAGLITVCCLTVACTQAPDNQASNATSTPSVEATATNVTATPTPAVTATTTPTSTPETKKGTEKVITTPSGLKYVDLKPGTGATPKTGQTISVHYTGTLENGTKFDSSRDRGEPIEFTLGVGQVIKGWDEGLSTMKVGGRRKLIIPPNLGYGAEGAGGVIPPNATLLFDVELLGVK</sequence>
<evidence type="ECO:0000313" key="11">
    <source>
        <dbReference type="Proteomes" id="UP000271624"/>
    </source>
</evidence>
<organism evidence="10 11">
    <name type="scientific">Dulcicalothrix desertica PCC 7102</name>
    <dbReference type="NCBI Taxonomy" id="232991"/>
    <lineage>
        <taxon>Bacteria</taxon>
        <taxon>Bacillati</taxon>
        <taxon>Cyanobacteriota</taxon>
        <taxon>Cyanophyceae</taxon>
        <taxon>Nostocales</taxon>
        <taxon>Calotrichaceae</taxon>
        <taxon>Dulcicalothrix</taxon>
    </lineage>
</organism>
<keyword evidence="4 5" id="KW-0413">Isomerase</keyword>
<dbReference type="OrthoDB" id="280278at2"/>
<evidence type="ECO:0000259" key="9">
    <source>
        <dbReference type="PROSITE" id="PS50059"/>
    </source>
</evidence>
<keyword evidence="8" id="KW-0732">Signal</keyword>
<protein>
    <recommendedName>
        <fullName evidence="6">Peptidyl-prolyl cis-trans isomerase</fullName>
        <ecNumber evidence="6">5.2.1.8</ecNumber>
    </recommendedName>
</protein>
<feature type="compositionally biased region" description="Low complexity" evidence="7">
    <location>
        <begin position="38"/>
        <end position="63"/>
    </location>
</feature>
<reference evidence="10" key="1">
    <citation type="submission" date="2018-12" db="EMBL/GenBank/DDBJ databases">
        <authorList>
            <person name="Will S."/>
            <person name="Neumann-Schaal M."/>
            <person name="Henke P."/>
        </authorList>
    </citation>
    <scope>NUCLEOTIDE SEQUENCE</scope>
    <source>
        <strain evidence="10">PCC 7102</strain>
    </source>
</reference>
<comment type="similarity">
    <text evidence="2 6">Belongs to the FKBP-type PPIase family.</text>
</comment>
<evidence type="ECO:0000256" key="2">
    <source>
        <dbReference type="ARBA" id="ARBA00006577"/>
    </source>
</evidence>
<gene>
    <name evidence="10" type="ORF">DSM106972_098030</name>
</gene>
<dbReference type="PROSITE" id="PS50059">
    <property type="entry name" value="FKBP_PPIASE"/>
    <property type="match status" value="1"/>
</dbReference>
<evidence type="ECO:0000256" key="4">
    <source>
        <dbReference type="ARBA" id="ARBA00023235"/>
    </source>
</evidence>
<dbReference type="PANTHER" id="PTHR43811:SF19">
    <property type="entry name" value="39 KDA FK506-BINDING NUCLEAR PROTEIN"/>
    <property type="match status" value="1"/>
</dbReference>
<feature type="region of interest" description="Disordered" evidence="7">
    <location>
        <begin position="27"/>
        <end position="68"/>
    </location>
</feature>
<feature type="chain" id="PRO_5030082947" description="Peptidyl-prolyl cis-trans isomerase" evidence="8">
    <location>
        <begin position="25"/>
        <end position="183"/>
    </location>
</feature>
<dbReference type="InterPro" id="IPR046357">
    <property type="entry name" value="PPIase_dom_sf"/>
</dbReference>
<dbReference type="Pfam" id="PF00254">
    <property type="entry name" value="FKBP_C"/>
    <property type="match status" value="1"/>
</dbReference>
<dbReference type="InterPro" id="IPR001179">
    <property type="entry name" value="PPIase_FKBP_dom"/>
</dbReference>
<dbReference type="Gene3D" id="3.10.50.40">
    <property type="match status" value="1"/>
</dbReference>
<evidence type="ECO:0000313" key="10">
    <source>
        <dbReference type="EMBL" id="RUS92878.1"/>
    </source>
</evidence>
<name>A0A3S1BWH5_9CYAN</name>
<evidence type="ECO:0000256" key="8">
    <source>
        <dbReference type="SAM" id="SignalP"/>
    </source>
</evidence>
<dbReference type="EC" id="5.2.1.8" evidence="6"/>
<evidence type="ECO:0000256" key="6">
    <source>
        <dbReference type="RuleBase" id="RU003915"/>
    </source>
</evidence>
<dbReference type="GO" id="GO:0003755">
    <property type="term" value="F:peptidyl-prolyl cis-trans isomerase activity"/>
    <property type="evidence" value="ECO:0007669"/>
    <property type="project" value="UniProtKB-UniRule"/>
</dbReference>